<dbReference type="InterPro" id="IPR001680">
    <property type="entry name" value="WD40_rpt"/>
</dbReference>
<dbReference type="PANTHER" id="PTHR22889:SF0">
    <property type="entry name" value="WD REPEAT-CONTAINING PROTEIN 89"/>
    <property type="match status" value="1"/>
</dbReference>
<feature type="repeat" description="WD" evidence="3">
    <location>
        <begin position="329"/>
        <end position="361"/>
    </location>
</feature>
<dbReference type="OrthoDB" id="25131at2759"/>
<dbReference type="AlphaFoldDB" id="A0A9Q3F2Q0"/>
<evidence type="ECO:0000256" key="3">
    <source>
        <dbReference type="PROSITE-ProRule" id="PRU00221"/>
    </source>
</evidence>
<evidence type="ECO:0008006" key="6">
    <source>
        <dbReference type="Google" id="ProtNLM"/>
    </source>
</evidence>
<dbReference type="Gene3D" id="2.130.10.10">
    <property type="entry name" value="YVTN repeat-like/Quinoprotein amine dehydrogenase"/>
    <property type="match status" value="2"/>
</dbReference>
<proteinExistence type="predicted"/>
<organism evidence="4 5">
    <name type="scientific">Austropuccinia psidii MF-1</name>
    <dbReference type="NCBI Taxonomy" id="1389203"/>
    <lineage>
        <taxon>Eukaryota</taxon>
        <taxon>Fungi</taxon>
        <taxon>Dikarya</taxon>
        <taxon>Basidiomycota</taxon>
        <taxon>Pucciniomycotina</taxon>
        <taxon>Pucciniomycetes</taxon>
        <taxon>Pucciniales</taxon>
        <taxon>Sphaerophragmiaceae</taxon>
        <taxon>Austropuccinia</taxon>
    </lineage>
</organism>
<dbReference type="EMBL" id="AVOT02038879">
    <property type="protein sequence ID" value="MBW0533820.1"/>
    <property type="molecule type" value="Genomic_DNA"/>
</dbReference>
<dbReference type="PANTHER" id="PTHR22889">
    <property type="entry name" value="WD REPEAT-CONTAINING PROTEIN 89"/>
    <property type="match status" value="1"/>
</dbReference>
<evidence type="ECO:0000256" key="2">
    <source>
        <dbReference type="ARBA" id="ARBA00022737"/>
    </source>
</evidence>
<name>A0A9Q3F2Q0_9BASI</name>
<sequence length="398" mass="43774">MRPSAAIDLSTKSIKSKIAQIDHSNSYILQLSHLENFIPQTWATSTSNASDLINLIHLSPNSSWVNLAKLKFDHLLNGTVTQIKSNHQKNLNSQILIAAFSIQPILAGWDPRCDNSSLNPTFSLSGTSNSPFISCDISTNQNFIVAGTDHSTDPVIEIFDLRGNHKIPFSTYHQSHSNLITSTSFAPQSIHHLLSASTDGLLVTYDIRISNEDDAIMSIANLGASIALTHWNSDNQLIWAATDMETLSVWSSDDLSLIHDYGDLRHKSLAKPDPNWNLSISHLIDCIDPSPILQSAQSAYFAGSSSGDVILVDTSDTKHHQWNVLASLTGGHDEIVRCASIDNHNGLIVTGGEDGRICAWSDTNIKESDSQPLKIKSFFNHPGKIENKSLNQKRFKPY</sequence>
<evidence type="ECO:0000256" key="1">
    <source>
        <dbReference type="ARBA" id="ARBA00022574"/>
    </source>
</evidence>
<evidence type="ECO:0000313" key="5">
    <source>
        <dbReference type="Proteomes" id="UP000765509"/>
    </source>
</evidence>
<keyword evidence="5" id="KW-1185">Reference proteome</keyword>
<keyword evidence="1 3" id="KW-0853">WD repeat</keyword>
<dbReference type="PROSITE" id="PS50082">
    <property type="entry name" value="WD_REPEATS_2"/>
    <property type="match status" value="1"/>
</dbReference>
<protein>
    <recommendedName>
        <fullName evidence="6">WD40 repeat-like protein</fullName>
    </recommendedName>
</protein>
<dbReference type="Proteomes" id="UP000765509">
    <property type="component" value="Unassembled WGS sequence"/>
</dbReference>
<accession>A0A9Q3F2Q0</accession>
<dbReference type="InterPro" id="IPR036322">
    <property type="entry name" value="WD40_repeat_dom_sf"/>
</dbReference>
<gene>
    <name evidence="4" type="ORF">O181_073535</name>
</gene>
<comment type="caution">
    <text evidence="4">The sequence shown here is derived from an EMBL/GenBank/DDBJ whole genome shotgun (WGS) entry which is preliminary data.</text>
</comment>
<dbReference type="InterPro" id="IPR039328">
    <property type="entry name" value="WDR89"/>
</dbReference>
<evidence type="ECO:0000313" key="4">
    <source>
        <dbReference type="EMBL" id="MBW0533820.1"/>
    </source>
</evidence>
<keyword evidence="2" id="KW-0677">Repeat</keyword>
<dbReference type="SMART" id="SM00320">
    <property type="entry name" value="WD40"/>
    <property type="match status" value="3"/>
</dbReference>
<dbReference type="InterPro" id="IPR015943">
    <property type="entry name" value="WD40/YVTN_repeat-like_dom_sf"/>
</dbReference>
<reference evidence="4" key="1">
    <citation type="submission" date="2021-03" db="EMBL/GenBank/DDBJ databases">
        <title>Draft genome sequence of rust myrtle Austropuccinia psidii MF-1, a brazilian biotype.</title>
        <authorList>
            <person name="Quecine M.C."/>
            <person name="Pachon D.M.R."/>
            <person name="Bonatelli M.L."/>
            <person name="Correr F.H."/>
            <person name="Franceschini L.M."/>
            <person name="Leite T.F."/>
            <person name="Margarido G.R.A."/>
            <person name="Almeida C.A."/>
            <person name="Ferrarezi J.A."/>
            <person name="Labate C.A."/>
        </authorList>
    </citation>
    <scope>NUCLEOTIDE SEQUENCE</scope>
    <source>
        <strain evidence="4">MF-1</strain>
    </source>
</reference>
<dbReference type="SUPFAM" id="SSF50978">
    <property type="entry name" value="WD40 repeat-like"/>
    <property type="match status" value="1"/>
</dbReference>